<evidence type="ECO:0000313" key="2">
    <source>
        <dbReference type="Proteomes" id="UP000887574"/>
    </source>
</evidence>
<proteinExistence type="predicted"/>
<dbReference type="AlphaFoldDB" id="A0A915DN81"/>
<accession>A0A915DN81</accession>
<reference evidence="3" key="1">
    <citation type="submission" date="2022-11" db="UniProtKB">
        <authorList>
            <consortium name="WormBaseParasite"/>
        </authorList>
    </citation>
    <scope>IDENTIFICATION</scope>
</reference>
<sequence>MAPSRCAHQLSANKKAERIQNLVTFTKTATKLVEVWATPQCSITDARILLTLGADPQAIYTEQFGEKTLKDREESGSVCSACGAKYRDFLEFAHEIYYAQHLDTATTNKSSPSTENSSSNGLINGRSSLYARRNNENNDERTSSDRSSNSSNPFGGGGMVCLSLDGGGMRGLVTIVCLLFTSR</sequence>
<evidence type="ECO:0000256" key="1">
    <source>
        <dbReference type="SAM" id="MobiDB-lite"/>
    </source>
</evidence>
<evidence type="ECO:0000313" key="3">
    <source>
        <dbReference type="WBParaSite" id="jg21771"/>
    </source>
</evidence>
<dbReference type="Proteomes" id="UP000887574">
    <property type="component" value="Unplaced"/>
</dbReference>
<name>A0A915DN81_9BILA</name>
<feature type="region of interest" description="Disordered" evidence="1">
    <location>
        <begin position="105"/>
        <end position="128"/>
    </location>
</feature>
<dbReference type="WBParaSite" id="jg21771">
    <property type="protein sequence ID" value="jg21771"/>
    <property type="gene ID" value="jg21771"/>
</dbReference>
<feature type="compositionally biased region" description="Low complexity" evidence="1">
    <location>
        <begin position="106"/>
        <end position="120"/>
    </location>
</feature>
<protein>
    <submittedName>
        <fullName evidence="3">Uncharacterized protein</fullName>
    </submittedName>
</protein>
<organism evidence="2 3">
    <name type="scientific">Ditylenchus dipsaci</name>
    <dbReference type="NCBI Taxonomy" id="166011"/>
    <lineage>
        <taxon>Eukaryota</taxon>
        <taxon>Metazoa</taxon>
        <taxon>Ecdysozoa</taxon>
        <taxon>Nematoda</taxon>
        <taxon>Chromadorea</taxon>
        <taxon>Rhabditida</taxon>
        <taxon>Tylenchina</taxon>
        <taxon>Tylenchomorpha</taxon>
        <taxon>Sphaerularioidea</taxon>
        <taxon>Anguinidae</taxon>
        <taxon>Anguininae</taxon>
        <taxon>Ditylenchus</taxon>
    </lineage>
</organism>
<keyword evidence="2" id="KW-1185">Reference proteome</keyword>